<evidence type="ECO:0000313" key="2">
    <source>
        <dbReference type="Proteomes" id="UP000828941"/>
    </source>
</evidence>
<protein>
    <submittedName>
        <fullName evidence="1">Uncharacterized protein</fullName>
    </submittedName>
</protein>
<reference evidence="1 2" key="1">
    <citation type="journal article" date="2022" name="DNA Res.">
        <title>Chromosomal-level genome assembly of the orchid tree Bauhinia variegata (Leguminosae; Cercidoideae) supports the allotetraploid origin hypothesis of Bauhinia.</title>
        <authorList>
            <person name="Zhong Y."/>
            <person name="Chen Y."/>
            <person name="Zheng D."/>
            <person name="Pang J."/>
            <person name="Liu Y."/>
            <person name="Luo S."/>
            <person name="Meng S."/>
            <person name="Qian L."/>
            <person name="Wei D."/>
            <person name="Dai S."/>
            <person name="Zhou R."/>
        </authorList>
    </citation>
    <scope>NUCLEOTIDE SEQUENCE [LARGE SCALE GENOMIC DNA]</scope>
    <source>
        <strain evidence="1">BV-YZ2020</strain>
    </source>
</reference>
<comment type="caution">
    <text evidence="1">The sequence shown here is derived from an EMBL/GenBank/DDBJ whole genome shotgun (WGS) entry which is preliminary data.</text>
</comment>
<organism evidence="1 2">
    <name type="scientific">Bauhinia variegata</name>
    <name type="common">Purple orchid tree</name>
    <name type="synonym">Phanera variegata</name>
    <dbReference type="NCBI Taxonomy" id="167791"/>
    <lineage>
        <taxon>Eukaryota</taxon>
        <taxon>Viridiplantae</taxon>
        <taxon>Streptophyta</taxon>
        <taxon>Embryophyta</taxon>
        <taxon>Tracheophyta</taxon>
        <taxon>Spermatophyta</taxon>
        <taxon>Magnoliopsida</taxon>
        <taxon>eudicotyledons</taxon>
        <taxon>Gunneridae</taxon>
        <taxon>Pentapetalae</taxon>
        <taxon>rosids</taxon>
        <taxon>fabids</taxon>
        <taxon>Fabales</taxon>
        <taxon>Fabaceae</taxon>
        <taxon>Cercidoideae</taxon>
        <taxon>Cercideae</taxon>
        <taxon>Bauhiniinae</taxon>
        <taxon>Bauhinia</taxon>
    </lineage>
</organism>
<dbReference type="Proteomes" id="UP000828941">
    <property type="component" value="Chromosome 2"/>
</dbReference>
<gene>
    <name evidence="1" type="ORF">L6164_003077</name>
</gene>
<sequence>MAIEVDCIHHTSLSKLIDFRTSIIHNLPIQREEELPKALRTSNESKNHGGEELLKALIRKRIEKVNMKETKSKPKTESKKLCICAPTNHGGSFKCRYHRISEANKSNRNHKKLISLSFSSNFA</sequence>
<name>A0ACB9Q5P5_BAUVA</name>
<accession>A0ACB9Q5P5</accession>
<proteinExistence type="predicted"/>
<keyword evidence="2" id="KW-1185">Reference proteome</keyword>
<evidence type="ECO:0000313" key="1">
    <source>
        <dbReference type="EMBL" id="KAI4354185.1"/>
    </source>
</evidence>
<dbReference type="EMBL" id="CM039427">
    <property type="protein sequence ID" value="KAI4354185.1"/>
    <property type="molecule type" value="Genomic_DNA"/>
</dbReference>